<dbReference type="AlphaFoldDB" id="A0A9P4Z2U5"/>
<proteinExistence type="predicted"/>
<accession>A0A9P4Z2U5</accession>
<comment type="caution">
    <text evidence="2">The sequence shown here is derived from an EMBL/GenBank/DDBJ whole genome shotgun (WGS) entry which is preliminary data.</text>
</comment>
<protein>
    <recommendedName>
        <fullName evidence="4">Secreted protein</fullName>
    </recommendedName>
</protein>
<evidence type="ECO:0000313" key="2">
    <source>
        <dbReference type="EMBL" id="KAF4126476.1"/>
    </source>
</evidence>
<evidence type="ECO:0008006" key="4">
    <source>
        <dbReference type="Google" id="ProtNLM"/>
    </source>
</evidence>
<organism evidence="2 3">
    <name type="scientific">Geosmithia morbida</name>
    <dbReference type="NCBI Taxonomy" id="1094350"/>
    <lineage>
        <taxon>Eukaryota</taxon>
        <taxon>Fungi</taxon>
        <taxon>Dikarya</taxon>
        <taxon>Ascomycota</taxon>
        <taxon>Pezizomycotina</taxon>
        <taxon>Sordariomycetes</taxon>
        <taxon>Hypocreomycetidae</taxon>
        <taxon>Hypocreales</taxon>
        <taxon>Bionectriaceae</taxon>
        <taxon>Geosmithia</taxon>
    </lineage>
</organism>
<dbReference type="GeneID" id="55966442"/>
<feature type="signal peptide" evidence="1">
    <location>
        <begin position="1"/>
        <end position="19"/>
    </location>
</feature>
<feature type="chain" id="PRO_5040388636" description="Secreted protein" evidence="1">
    <location>
        <begin position="20"/>
        <end position="82"/>
    </location>
</feature>
<gene>
    <name evidence="2" type="ORF">GMORB2_0212</name>
</gene>
<name>A0A9P4Z2U5_9HYPO</name>
<evidence type="ECO:0000256" key="1">
    <source>
        <dbReference type="SAM" id="SignalP"/>
    </source>
</evidence>
<dbReference type="EMBL" id="JAANYQ010000001">
    <property type="protein sequence ID" value="KAF4126476.1"/>
    <property type="molecule type" value="Genomic_DNA"/>
</dbReference>
<dbReference type="Proteomes" id="UP000749293">
    <property type="component" value="Unassembled WGS sequence"/>
</dbReference>
<sequence>MPAVLEPLLILQSLPILQSLLVLEELRIWGPFGSGDTGDPSRSAPCACLTPSLPSGALGLDGAALLTSTPHSSSLGASLGKF</sequence>
<keyword evidence="3" id="KW-1185">Reference proteome</keyword>
<dbReference type="RefSeq" id="XP_035325128.1">
    <property type="nucleotide sequence ID" value="XM_035462198.1"/>
</dbReference>
<keyword evidence="1" id="KW-0732">Signal</keyword>
<evidence type="ECO:0000313" key="3">
    <source>
        <dbReference type="Proteomes" id="UP000749293"/>
    </source>
</evidence>
<reference evidence="2" key="1">
    <citation type="submission" date="2020-03" db="EMBL/GenBank/DDBJ databases">
        <title>Site-based positive gene gene selection in Geosmithia morbida across the United States reveals a broad range of putative effectors and factors for local host and environmental adapation.</title>
        <authorList>
            <person name="Onufrak A."/>
            <person name="Murdoch R.W."/>
            <person name="Gazis R."/>
            <person name="Huff M."/>
            <person name="Staton M."/>
            <person name="Klingeman W."/>
            <person name="Hadziabdic D."/>
        </authorList>
    </citation>
    <scope>NUCLEOTIDE SEQUENCE</scope>
    <source>
        <strain evidence="2">1262</strain>
    </source>
</reference>